<dbReference type="AlphaFoldDB" id="A0AAW1K931"/>
<sequence>MIIKYYQLLLLYEMLWWISSKARLSFLRQKAKCDWIGGADMNTAFFHGRIKARRTINRIVRIKDSAGITHCRQEGIENAFVQFYTELLGSSSSTVPVYRGVVPSGPLVTEEHV</sequence>
<protein>
    <submittedName>
        <fullName evidence="2">Uncharacterized protein</fullName>
    </submittedName>
</protein>
<accession>A0AAW1K931</accession>
<reference evidence="2" key="1">
    <citation type="submission" date="2024-03" db="EMBL/GenBank/DDBJ databases">
        <title>WGS assembly of Saponaria officinalis var. Norfolk2.</title>
        <authorList>
            <person name="Jenkins J."/>
            <person name="Shu S."/>
            <person name="Grimwood J."/>
            <person name="Barry K."/>
            <person name="Goodstein D."/>
            <person name="Schmutz J."/>
            <person name="Leebens-Mack J."/>
            <person name="Osbourn A."/>
        </authorList>
    </citation>
    <scope>NUCLEOTIDE SEQUENCE [LARGE SCALE GENOMIC DNA]</scope>
    <source>
        <strain evidence="2">JIC</strain>
    </source>
</reference>
<evidence type="ECO:0000313" key="3">
    <source>
        <dbReference type="Proteomes" id="UP001443914"/>
    </source>
</evidence>
<evidence type="ECO:0000256" key="1">
    <source>
        <dbReference type="SAM" id="SignalP"/>
    </source>
</evidence>
<evidence type="ECO:0000313" key="2">
    <source>
        <dbReference type="EMBL" id="KAK9714608.1"/>
    </source>
</evidence>
<gene>
    <name evidence="2" type="ORF">RND81_06G106800</name>
</gene>
<dbReference type="Proteomes" id="UP001443914">
    <property type="component" value="Unassembled WGS sequence"/>
</dbReference>
<dbReference type="EMBL" id="JBDFQZ010000006">
    <property type="protein sequence ID" value="KAK9714608.1"/>
    <property type="molecule type" value="Genomic_DNA"/>
</dbReference>
<feature type="chain" id="PRO_5043329345" evidence="1">
    <location>
        <begin position="23"/>
        <end position="113"/>
    </location>
</feature>
<proteinExistence type="predicted"/>
<feature type="signal peptide" evidence="1">
    <location>
        <begin position="1"/>
        <end position="22"/>
    </location>
</feature>
<keyword evidence="3" id="KW-1185">Reference proteome</keyword>
<comment type="caution">
    <text evidence="2">The sequence shown here is derived from an EMBL/GenBank/DDBJ whole genome shotgun (WGS) entry which is preliminary data.</text>
</comment>
<name>A0AAW1K931_SAPOF</name>
<organism evidence="2 3">
    <name type="scientific">Saponaria officinalis</name>
    <name type="common">Common soapwort</name>
    <name type="synonym">Lychnis saponaria</name>
    <dbReference type="NCBI Taxonomy" id="3572"/>
    <lineage>
        <taxon>Eukaryota</taxon>
        <taxon>Viridiplantae</taxon>
        <taxon>Streptophyta</taxon>
        <taxon>Embryophyta</taxon>
        <taxon>Tracheophyta</taxon>
        <taxon>Spermatophyta</taxon>
        <taxon>Magnoliopsida</taxon>
        <taxon>eudicotyledons</taxon>
        <taxon>Gunneridae</taxon>
        <taxon>Pentapetalae</taxon>
        <taxon>Caryophyllales</taxon>
        <taxon>Caryophyllaceae</taxon>
        <taxon>Caryophylleae</taxon>
        <taxon>Saponaria</taxon>
    </lineage>
</organism>
<keyword evidence="1" id="KW-0732">Signal</keyword>